<gene>
    <name evidence="1" type="ORF">P353_08580</name>
</gene>
<dbReference type="AlphaFoldDB" id="A0A096FMB2"/>
<dbReference type="EMBL" id="AWOR01000037">
    <property type="protein sequence ID" value="KGH30908.1"/>
    <property type="molecule type" value="Genomic_DNA"/>
</dbReference>
<dbReference type="PATRIC" id="fig|285.48.peg.3491"/>
<dbReference type="Proteomes" id="UP000029553">
    <property type="component" value="Unassembled WGS sequence"/>
</dbReference>
<sequence length="244" mass="27896">MMRLTTYSQKQSDERSVFVLWRVGISNFGVLTVEFTHPIEDIELAAELVAIRHLVFNQAVFDRIPDSGKAFELNVSKGAIKKLSLNRSDKKHLLKFAAFMQEGGRFAGAKINIKSESPINHDDGAKLTKITINPKEYRIQEIVQTPRIGELVITEHAVDRYVQYHSAADMKNPWASLINRMQHEDLHKIPLDPRVIEHKRRKYGPDNEVEIWGHDSSVHRYVVITDAKTGMKILATLFKRASNV</sequence>
<dbReference type="RefSeq" id="WP_034367742.1">
    <property type="nucleotide sequence ID" value="NZ_AWOR01000037.1"/>
</dbReference>
<comment type="caution">
    <text evidence="1">The sequence shown here is derived from an EMBL/GenBank/DDBJ whole genome shotgun (WGS) entry which is preliminary data.</text>
</comment>
<accession>A0A096FMB2</accession>
<reference evidence="1 2" key="1">
    <citation type="submission" date="2013-09" db="EMBL/GenBank/DDBJ databases">
        <title>High correlation between genotypes and phenotypes of environmental bacteria Comamonas testosteroni strains.</title>
        <authorList>
            <person name="Liu L."/>
            <person name="Zhu W."/>
            <person name="Xia X."/>
            <person name="Xu B."/>
            <person name="Luo M."/>
            <person name="Wang G."/>
        </authorList>
    </citation>
    <scope>NUCLEOTIDE SEQUENCE [LARGE SCALE GENOMIC DNA]</scope>
    <source>
        <strain evidence="1 2">JL40</strain>
    </source>
</reference>
<organism evidence="1 2">
    <name type="scientific">Comamonas testosteroni</name>
    <name type="common">Pseudomonas testosteroni</name>
    <dbReference type="NCBI Taxonomy" id="285"/>
    <lineage>
        <taxon>Bacteria</taxon>
        <taxon>Pseudomonadati</taxon>
        <taxon>Pseudomonadota</taxon>
        <taxon>Betaproteobacteria</taxon>
        <taxon>Burkholderiales</taxon>
        <taxon>Comamonadaceae</taxon>
        <taxon>Comamonas</taxon>
    </lineage>
</organism>
<name>A0A096FMB2_COMTE</name>
<evidence type="ECO:0000313" key="2">
    <source>
        <dbReference type="Proteomes" id="UP000029553"/>
    </source>
</evidence>
<evidence type="ECO:0000313" key="1">
    <source>
        <dbReference type="EMBL" id="KGH30908.1"/>
    </source>
</evidence>
<proteinExistence type="predicted"/>
<protein>
    <submittedName>
        <fullName evidence="1">Uncharacterized protein</fullName>
    </submittedName>
</protein>